<feature type="transmembrane region" description="Helical" evidence="1">
    <location>
        <begin position="137"/>
        <end position="157"/>
    </location>
</feature>
<gene>
    <name evidence="2" type="ORF">C0J27_04420</name>
</gene>
<evidence type="ECO:0000313" key="3">
    <source>
        <dbReference type="Proteomes" id="UP000254834"/>
    </source>
</evidence>
<evidence type="ECO:0008006" key="4">
    <source>
        <dbReference type="Google" id="ProtNLM"/>
    </source>
</evidence>
<dbReference type="Gene3D" id="1.25.40.10">
    <property type="entry name" value="Tetratricopeptide repeat domain"/>
    <property type="match status" value="1"/>
</dbReference>
<evidence type="ECO:0000256" key="1">
    <source>
        <dbReference type="SAM" id="Phobius"/>
    </source>
</evidence>
<dbReference type="Proteomes" id="UP000254834">
    <property type="component" value="Chromosome"/>
</dbReference>
<evidence type="ECO:0000313" key="2">
    <source>
        <dbReference type="EMBL" id="AXK60952.1"/>
    </source>
</evidence>
<dbReference type="SUPFAM" id="SSF48452">
    <property type="entry name" value="TPR-like"/>
    <property type="match status" value="1"/>
</dbReference>
<dbReference type="Gene3D" id="2.30.30.40">
    <property type="entry name" value="SH3 Domains"/>
    <property type="match status" value="1"/>
</dbReference>
<name>A0A345ZCD5_9BACT</name>
<sequence>MVTTIERKNMIVKKILVMFFMFYGMQIQCVQDDVNLFLRAKELFSQEHYQDAFNVFQRIENKSFAVFYNMGLCCLRQNKKAEALLAFKRAEKKALSYQEHTLVQSVTDFAYGKESEDISWYDQIAVFCKKSILSTPILLFQLLILFGLIFLMVSWYKRWYEKYKVSSCIALASWFLLYFMYCYKVDEITKQYAVVIKETTPIYSGPDSSFHKQFDLEQSQLVDIMAELNGFLKIKVDNHVGWIDSQSVELV</sequence>
<feature type="transmembrane region" description="Helical" evidence="1">
    <location>
        <begin position="163"/>
        <end position="183"/>
    </location>
</feature>
<keyword evidence="1" id="KW-1133">Transmembrane helix</keyword>
<dbReference type="EMBL" id="CP025544">
    <property type="protein sequence ID" value="AXK60952.1"/>
    <property type="molecule type" value="Genomic_DNA"/>
</dbReference>
<keyword evidence="3" id="KW-1185">Reference proteome</keyword>
<proteinExistence type="predicted"/>
<dbReference type="InterPro" id="IPR011990">
    <property type="entry name" value="TPR-like_helical_dom_sf"/>
</dbReference>
<reference evidence="2 3" key="1">
    <citation type="submission" date="2017-12" db="EMBL/GenBank/DDBJ databases">
        <title>Chromulinavorax destructans is a abundant pathogen of dominant heterotrophic picoflagllates.</title>
        <authorList>
            <person name="Deeg C.M."/>
            <person name="Zimmer M."/>
            <person name="Suttle C.A."/>
        </authorList>
    </citation>
    <scope>NUCLEOTIDE SEQUENCE [LARGE SCALE GENOMIC DNA]</scope>
    <source>
        <strain evidence="2 3">SeV1</strain>
    </source>
</reference>
<keyword evidence="1" id="KW-0812">Transmembrane</keyword>
<organism evidence="2 3">
    <name type="scientific">Candidatus Chromulinivorax destructor</name>
    <dbReference type="NCBI Taxonomy" id="2066483"/>
    <lineage>
        <taxon>Bacteria</taxon>
        <taxon>Candidatus Babelota</taxon>
        <taxon>Candidatus Babeliae</taxon>
        <taxon>Candidatus Babeliales</taxon>
        <taxon>Candidatus Chromulinivoraceae</taxon>
        <taxon>Candidatus Chromulinivorax</taxon>
    </lineage>
</organism>
<keyword evidence="1" id="KW-0472">Membrane</keyword>
<dbReference type="AlphaFoldDB" id="A0A345ZCD5"/>
<accession>A0A345ZCD5</accession>
<dbReference type="KEGG" id="cdes:C0J27_04420"/>
<protein>
    <recommendedName>
        <fullName evidence="4">Tetratricopeptide repeat protein</fullName>
    </recommendedName>
</protein>
<dbReference type="OrthoDB" id="9816557at2"/>